<feature type="region of interest" description="Disordered" evidence="1">
    <location>
        <begin position="157"/>
        <end position="349"/>
    </location>
</feature>
<protein>
    <submittedName>
        <fullName evidence="2">Cell wall anchor protein</fullName>
    </submittedName>
</protein>
<feature type="compositionally biased region" description="Basic and acidic residues" evidence="1">
    <location>
        <begin position="297"/>
        <end position="314"/>
    </location>
</feature>
<dbReference type="RefSeq" id="WP_204319065.1">
    <property type="nucleotide sequence ID" value="NZ_JAAGYR010000008.1"/>
</dbReference>
<gene>
    <name evidence="2" type="ORF">F9B74_05450</name>
</gene>
<name>A0A6L9Y5L5_9BURK</name>
<feature type="compositionally biased region" description="Low complexity" evidence="1">
    <location>
        <begin position="165"/>
        <end position="174"/>
    </location>
</feature>
<dbReference type="Proteomes" id="UP000477651">
    <property type="component" value="Unassembled WGS sequence"/>
</dbReference>
<feature type="compositionally biased region" description="Basic and acidic residues" evidence="1">
    <location>
        <begin position="323"/>
        <end position="349"/>
    </location>
</feature>
<organism evidence="2 3">
    <name type="scientific">Pelistega ratti</name>
    <dbReference type="NCBI Taxonomy" id="2652177"/>
    <lineage>
        <taxon>Bacteria</taxon>
        <taxon>Pseudomonadati</taxon>
        <taxon>Pseudomonadota</taxon>
        <taxon>Betaproteobacteria</taxon>
        <taxon>Burkholderiales</taxon>
        <taxon>Alcaligenaceae</taxon>
        <taxon>Pelistega</taxon>
    </lineage>
</organism>
<proteinExistence type="predicted"/>
<dbReference type="EMBL" id="JAAGYR010000008">
    <property type="protein sequence ID" value="NEN75770.1"/>
    <property type="molecule type" value="Genomic_DNA"/>
</dbReference>
<keyword evidence="3" id="KW-1185">Reference proteome</keyword>
<accession>A0A6L9Y5L5</accession>
<feature type="compositionally biased region" description="Basic and acidic residues" evidence="1">
    <location>
        <begin position="216"/>
        <end position="241"/>
    </location>
</feature>
<dbReference type="AlphaFoldDB" id="A0A6L9Y5L5"/>
<feature type="non-terminal residue" evidence="2">
    <location>
        <position position="349"/>
    </location>
</feature>
<reference evidence="2 3" key="1">
    <citation type="submission" date="2020-02" db="EMBL/GenBank/DDBJ databases">
        <title>Pelistega sp. NLN82 were isolated from wild rodents of the Hainan Island.</title>
        <authorList>
            <person name="Niu N."/>
            <person name="Zhou J."/>
        </authorList>
    </citation>
    <scope>NUCLEOTIDE SEQUENCE [LARGE SCALE GENOMIC DNA]</scope>
    <source>
        <strain evidence="2 3">NLN82</strain>
    </source>
</reference>
<feature type="compositionally biased region" description="Basic and acidic residues" evidence="1">
    <location>
        <begin position="190"/>
        <end position="207"/>
    </location>
</feature>
<evidence type="ECO:0000256" key="1">
    <source>
        <dbReference type="SAM" id="MobiDB-lite"/>
    </source>
</evidence>
<sequence length="349" mass="36775">MSITLKVLSAKKVIANHHINSGEVLVIDARANSNYQLIDDATGFAPQNIIAKREGKDLKIFLEDGNMNADIVIQGYYGDEQNEEVSNLIVGQHENGGIYAYVPESGEKVDAVSMLVDEAAAPQALGGEELSSAFWVFNPWWLLALLPIAGIAIAASGGGSGGSSGSSNASTSTGDNSPVVDTDAPTAPDIEAKDDGSVVVTPKDDSNKTTVDYTDEDGKPSKVVAEKDPETGKWEIKEKPEGSNPTINPDTGVITIPEEDINGGTDVTAKTEDPSGNESDPTTEKAKDTDAPTAPDVEAKDDGSVVVTPKDDSNKTTVDYTDEDGKPSKVVAEKDPETGKWEIKEKPEG</sequence>
<evidence type="ECO:0000313" key="2">
    <source>
        <dbReference type="EMBL" id="NEN75770.1"/>
    </source>
</evidence>
<evidence type="ECO:0000313" key="3">
    <source>
        <dbReference type="Proteomes" id="UP000477651"/>
    </source>
</evidence>
<comment type="caution">
    <text evidence="2">The sequence shown here is derived from an EMBL/GenBank/DDBJ whole genome shotgun (WGS) entry which is preliminary data.</text>
</comment>